<accession>A0A3E0GZI8</accession>
<comment type="caution">
    <text evidence="10">The sequence shown here is derived from an EMBL/GenBank/DDBJ whole genome shotgun (WGS) entry which is preliminary data.</text>
</comment>
<dbReference type="PANTHER" id="PTHR22854">
    <property type="entry name" value="TRYPTOPHAN BIOSYNTHESIS PROTEIN"/>
    <property type="match status" value="1"/>
</dbReference>
<dbReference type="UniPathway" id="UPA00035">
    <property type="reaction ID" value="UER00043"/>
</dbReference>
<dbReference type="Gene3D" id="3.20.20.70">
    <property type="entry name" value="Aldolase class I"/>
    <property type="match status" value="1"/>
</dbReference>
<dbReference type="OrthoDB" id="9804217at2"/>
<keyword evidence="11" id="KW-1185">Reference proteome</keyword>
<dbReference type="EMBL" id="QUNO01000020">
    <property type="protein sequence ID" value="REH33063.1"/>
    <property type="molecule type" value="Genomic_DNA"/>
</dbReference>
<dbReference type="RefSeq" id="WP_116180474.1">
    <property type="nucleotide sequence ID" value="NZ_CP144375.1"/>
</dbReference>
<evidence type="ECO:0000256" key="3">
    <source>
        <dbReference type="ARBA" id="ARBA00012362"/>
    </source>
</evidence>
<keyword evidence="4" id="KW-0028">Amino-acid biosynthesis</keyword>
<protein>
    <recommendedName>
        <fullName evidence="3">indole-3-glycerol-phosphate synthase</fullName>
        <ecNumber evidence="3">4.1.1.48</ecNumber>
    </recommendedName>
</protein>
<feature type="domain" description="Indole-3-glycerol phosphate synthase" evidence="9">
    <location>
        <begin position="53"/>
        <end position="170"/>
    </location>
</feature>
<keyword evidence="7" id="KW-0057">Aromatic amino acid biosynthesis</keyword>
<evidence type="ECO:0000259" key="9">
    <source>
        <dbReference type="Pfam" id="PF00218"/>
    </source>
</evidence>
<evidence type="ECO:0000256" key="2">
    <source>
        <dbReference type="ARBA" id="ARBA00004696"/>
    </source>
</evidence>
<dbReference type="GO" id="GO:0000162">
    <property type="term" value="P:L-tryptophan biosynthetic process"/>
    <property type="evidence" value="ECO:0007669"/>
    <property type="project" value="UniProtKB-UniPathway"/>
</dbReference>
<keyword evidence="8" id="KW-0456">Lyase</keyword>
<keyword evidence="5" id="KW-0210">Decarboxylase</keyword>
<dbReference type="Pfam" id="PF00218">
    <property type="entry name" value="IGPS"/>
    <property type="match status" value="1"/>
</dbReference>
<dbReference type="GO" id="GO:0004425">
    <property type="term" value="F:indole-3-glycerol-phosphate synthase activity"/>
    <property type="evidence" value="ECO:0007669"/>
    <property type="project" value="UniProtKB-EC"/>
</dbReference>
<evidence type="ECO:0000256" key="5">
    <source>
        <dbReference type="ARBA" id="ARBA00022793"/>
    </source>
</evidence>
<name>A0A3E0GZI8_9PSEU</name>
<dbReference type="InterPro" id="IPR013798">
    <property type="entry name" value="Indole-3-glycerol_P_synth_dom"/>
</dbReference>
<evidence type="ECO:0000313" key="10">
    <source>
        <dbReference type="EMBL" id="REH33063.1"/>
    </source>
</evidence>
<evidence type="ECO:0000256" key="6">
    <source>
        <dbReference type="ARBA" id="ARBA00022822"/>
    </source>
</evidence>
<dbReference type="InterPro" id="IPR011060">
    <property type="entry name" value="RibuloseP-bd_barrel"/>
</dbReference>
<keyword evidence="6" id="KW-0822">Tryptophan biosynthesis</keyword>
<organism evidence="10 11">
    <name type="scientific">Kutzneria buriramensis</name>
    <dbReference type="NCBI Taxonomy" id="1045776"/>
    <lineage>
        <taxon>Bacteria</taxon>
        <taxon>Bacillati</taxon>
        <taxon>Actinomycetota</taxon>
        <taxon>Actinomycetes</taxon>
        <taxon>Pseudonocardiales</taxon>
        <taxon>Pseudonocardiaceae</taxon>
        <taxon>Kutzneria</taxon>
    </lineage>
</organism>
<comment type="catalytic activity">
    <reaction evidence="1">
        <text>1-(2-carboxyphenylamino)-1-deoxy-D-ribulose 5-phosphate + H(+) = (1S,2R)-1-C-(indol-3-yl)glycerol 3-phosphate + CO2 + H2O</text>
        <dbReference type="Rhea" id="RHEA:23476"/>
        <dbReference type="ChEBI" id="CHEBI:15377"/>
        <dbReference type="ChEBI" id="CHEBI:15378"/>
        <dbReference type="ChEBI" id="CHEBI:16526"/>
        <dbReference type="ChEBI" id="CHEBI:58613"/>
        <dbReference type="ChEBI" id="CHEBI:58866"/>
        <dbReference type="EC" id="4.1.1.48"/>
    </reaction>
</comment>
<dbReference type="SUPFAM" id="SSF51366">
    <property type="entry name" value="Ribulose-phoshate binding barrel"/>
    <property type="match status" value="1"/>
</dbReference>
<dbReference type="AlphaFoldDB" id="A0A3E0GZI8"/>
<dbReference type="EC" id="4.1.1.48" evidence="3"/>
<evidence type="ECO:0000256" key="8">
    <source>
        <dbReference type="ARBA" id="ARBA00023239"/>
    </source>
</evidence>
<sequence>MTTLETLVAEAHHDTADRQADFSLEQMKALTTDAPPVRDFAAACHARRTAVVCEANHPDQAARHAARGCAAVSVVTERHHGDVIDLLRVRPVVEIPLLQRDIVVTDYQVWEARAFGADALSLLPAVLSDRELVALYQLVRDIGMTPVVEAYSTEDAVRAGDIGAELVALNLVDSARVAALLPPLTITLAPAGADVVLLGEGPVMTVLVPRGVRSPDSRSPGDRR</sequence>
<evidence type="ECO:0000256" key="7">
    <source>
        <dbReference type="ARBA" id="ARBA00023141"/>
    </source>
</evidence>
<proteinExistence type="predicted"/>
<gene>
    <name evidence="10" type="ORF">BCF44_120135</name>
</gene>
<comment type="pathway">
    <text evidence="2">Amino-acid biosynthesis; L-tryptophan biosynthesis; L-tryptophan from chorismate: step 4/5.</text>
</comment>
<reference evidence="10 11" key="1">
    <citation type="submission" date="2018-08" db="EMBL/GenBank/DDBJ databases">
        <title>Genomic Encyclopedia of Archaeal and Bacterial Type Strains, Phase II (KMG-II): from individual species to whole genera.</title>
        <authorList>
            <person name="Goeker M."/>
        </authorList>
    </citation>
    <scope>NUCLEOTIDE SEQUENCE [LARGE SCALE GENOMIC DNA]</scope>
    <source>
        <strain evidence="10 11">DSM 45791</strain>
    </source>
</reference>
<dbReference type="Proteomes" id="UP000256269">
    <property type="component" value="Unassembled WGS sequence"/>
</dbReference>
<evidence type="ECO:0000313" key="11">
    <source>
        <dbReference type="Proteomes" id="UP000256269"/>
    </source>
</evidence>
<evidence type="ECO:0000256" key="1">
    <source>
        <dbReference type="ARBA" id="ARBA00001633"/>
    </source>
</evidence>
<dbReference type="PANTHER" id="PTHR22854:SF2">
    <property type="entry name" value="INDOLE-3-GLYCEROL-PHOSPHATE SYNTHASE"/>
    <property type="match status" value="1"/>
</dbReference>
<dbReference type="GO" id="GO:0004640">
    <property type="term" value="F:phosphoribosylanthranilate isomerase activity"/>
    <property type="evidence" value="ECO:0007669"/>
    <property type="project" value="TreeGrafter"/>
</dbReference>
<evidence type="ECO:0000256" key="4">
    <source>
        <dbReference type="ARBA" id="ARBA00022605"/>
    </source>
</evidence>
<dbReference type="InterPro" id="IPR013785">
    <property type="entry name" value="Aldolase_TIM"/>
</dbReference>
<dbReference type="InterPro" id="IPR045186">
    <property type="entry name" value="Indole-3-glycerol_P_synth"/>
</dbReference>